<dbReference type="InterPro" id="IPR012340">
    <property type="entry name" value="NA-bd_OB-fold"/>
</dbReference>
<keyword evidence="6" id="KW-0547">Nucleotide-binding</keyword>
<organism evidence="16 17">
    <name type="scientific">Bradyrhizobium erythrophlei</name>
    <dbReference type="NCBI Taxonomy" id="1437360"/>
    <lineage>
        <taxon>Bacteria</taxon>
        <taxon>Pseudomonadati</taxon>
        <taxon>Pseudomonadota</taxon>
        <taxon>Alphaproteobacteria</taxon>
        <taxon>Hyphomicrobiales</taxon>
        <taxon>Nitrobacteraceae</taxon>
        <taxon>Bradyrhizobium</taxon>
    </lineage>
</organism>
<evidence type="ECO:0000313" key="16">
    <source>
        <dbReference type="EMBL" id="SHG12843.1"/>
    </source>
</evidence>
<feature type="compositionally biased region" description="Gly residues" evidence="14">
    <location>
        <begin position="144"/>
        <end position="160"/>
    </location>
</feature>
<dbReference type="GO" id="GO:0003677">
    <property type="term" value="F:DNA binding"/>
    <property type="evidence" value="ECO:0007669"/>
    <property type="project" value="InterPro"/>
</dbReference>
<keyword evidence="3" id="KW-0132">Cell division</keyword>
<comment type="catalytic activity">
    <reaction evidence="13">
        <text>ATP + (deoxyribonucleotide)n-3'-hydroxyl + 5'-phospho-(deoxyribonucleotide)m = (deoxyribonucleotide)n+m + AMP + diphosphate.</text>
        <dbReference type="EC" id="6.5.1.1"/>
    </reaction>
</comment>
<keyword evidence="4" id="KW-0235">DNA replication</keyword>
<dbReference type="AlphaFoldDB" id="A0A1M5HA97"/>
<dbReference type="GO" id="GO:0006310">
    <property type="term" value="P:DNA recombination"/>
    <property type="evidence" value="ECO:0007669"/>
    <property type="project" value="UniProtKB-KW"/>
</dbReference>
<keyword evidence="12" id="KW-0131">Cell cycle</keyword>
<dbReference type="NCBIfam" id="NF006701">
    <property type="entry name" value="PRK09247.1"/>
    <property type="match status" value="1"/>
</dbReference>
<evidence type="ECO:0000256" key="4">
    <source>
        <dbReference type="ARBA" id="ARBA00022705"/>
    </source>
</evidence>
<keyword evidence="10" id="KW-0233">DNA recombination</keyword>
<evidence type="ECO:0000256" key="6">
    <source>
        <dbReference type="ARBA" id="ARBA00022741"/>
    </source>
</evidence>
<dbReference type="RefSeq" id="WP_079599781.1">
    <property type="nucleotide sequence ID" value="NZ_LT670817.1"/>
</dbReference>
<dbReference type="EMBL" id="LT670817">
    <property type="protein sequence ID" value="SHG12843.1"/>
    <property type="molecule type" value="Genomic_DNA"/>
</dbReference>
<dbReference type="InterPro" id="IPR012309">
    <property type="entry name" value="DNA_ligase_ATP-dep_C"/>
</dbReference>
<evidence type="ECO:0000313" key="17">
    <source>
        <dbReference type="Proteomes" id="UP000189796"/>
    </source>
</evidence>
<accession>A0A1M5HA97</accession>
<keyword evidence="7" id="KW-0227">DNA damage</keyword>
<evidence type="ECO:0000256" key="11">
    <source>
        <dbReference type="ARBA" id="ARBA00023204"/>
    </source>
</evidence>
<feature type="compositionally biased region" description="Low complexity" evidence="14">
    <location>
        <begin position="125"/>
        <end position="137"/>
    </location>
</feature>
<dbReference type="PROSITE" id="PS00697">
    <property type="entry name" value="DNA_LIGASE_A1"/>
    <property type="match status" value="1"/>
</dbReference>
<dbReference type="InterPro" id="IPR036599">
    <property type="entry name" value="DNA_ligase_N_sf"/>
</dbReference>
<sequence length="659" mass="72978">MNRFAELLDRLAYEPGRNNKLRLITKYFREVEDPDRGYALAALTGALSFKHAKPGLIRDLIAARTDPVLFALSYDYVGDLSETVALMWPKSVSDRGESLLGRPSPQPSPTRGEGADQHSARPARTTSSNAAPPTLSAPLPPRSGGEGACPGLDPGLGVGGLSARDAGSEFAERPPTPDPSPPRAMRVEGGGRIVPGHNNPPPPTLTEVVTTLRTLGKTELPKQLTRWLDELDETGRWALLKLVTGAMRIGISARLAKTAAAELGGKDPHDIELMWPGLTPPYLELFAWLEGRSEKPVNLDPVPFRPVMLAHAIEDTDFAHLDAGDFIAEWKWDGIRVQAVSGRDERGHVIARLYSRTGEDITKSFPDLLPSLHLPGAIDGELLVLRDGRVQSFNVLQQRLNRKVVSPKLIKDYPIHLRAYDLLGEGDIDLRALPFAERRKQLEAFVARLDDPRIDLSPTIPFDSWDALTSARRDPAGAGAGEDAEAVEGVMLKRRDAPYLPGRPKGQWWKWKRDPHIIDAVLMYAQRGHGKRSSYYSDYTFGVWTSGEDGEQLVPVGKAYFGFTDEELLQIDRFVRRNTTEKFGPVRHVVHEPDQGLVLEVAFEGLARSPRHKSGVAMRFPRISRLRWDKPPREADRLETLERMLKADIAVQAIEAGGH</sequence>
<evidence type="ECO:0000256" key="2">
    <source>
        <dbReference type="ARBA" id="ARBA00022598"/>
    </source>
</evidence>
<dbReference type="GO" id="GO:0006260">
    <property type="term" value="P:DNA replication"/>
    <property type="evidence" value="ECO:0007669"/>
    <property type="project" value="UniProtKB-KW"/>
</dbReference>
<dbReference type="SUPFAM" id="SSF56091">
    <property type="entry name" value="DNA ligase/mRNA capping enzyme, catalytic domain"/>
    <property type="match status" value="1"/>
</dbReference>
<dbReference type="Gene3D" id="3.30.470.30">
    <property type="entry name" value="DNA ligase/mRNA capping enzyme"/>
    <property type="match status" value="1"/>
</dbReference>
<gene>
    <name evidence="16" type="ORF">SAMN05443248_0383</name>
</gene>
<evidence type="ECO:0000256" key="14">
    <source>
        <dbReference type="SAM" id="MobiDB-lite"/>
    </source>
</evidence>
<dbReference type="FunFam" id="2.40.50.140:FF:000228">
    <property type="entry name" value="ATP-dependent DNA ligase"/>
    <property type="match status" value="1"/>
</dbReference>
<keyword evidence="2 16" id="KW-0436">Ligase</keyword>
<dbReference type="InterPro" id="IPR026333">
    <property type="entry name" value="ATP_dep_DNA_lig_pp_1105_fam"/>
</dbReference>
<keyword evidence="5" id="KW-0479">Metal-binding</keyword>
<proteinExistence type="predicted"/>
<dbReference type="PROSITE" id="PS50160">
    <property type="entry name" value="DNA_LIGASE_A3"/>
    <property type="match status" value="1"/>
</dbReference>
<evidence type="ECO:0000256" key="3">
    <source>
        <dbReference type="ARBA" id="ARBA00022618"/>
    </source>
</evidence>
<dbReference type="PANTHER" id="PTHR45674:SF13">
    <property type="entry name" value="DNA LIGASE-RELATED"/>
    <property type="match status" value="1"/>
</dbReference>
<dbReference type="PANTHER" id="PTHR45674">
    <property type="entry name" value="DNA LIGASE 1/3 FAMILY MEMBER"/>
    <property type="match status" value="1"/>
</dbReference>
<feature type="domain" description="ATP-dependent DNA ligase family profile" evidence="15">
    <location>
        <begin position="408"/>
        <end position="545"/>
    </location>
</feature>
<evidence type="ECO:0000256" key="8">
    <source>
        <dbReference type="ARBA" id="ARBA00022840"/>
    </source>
</evidence>
<evidence type="ECO:0000256" key="1">
    <source>
        <dbReference type="ARBA" id="ARBA00012727"/>
    </source>
</evidence>
<keyword evidence="11" id="KW-0234">DNA repair</keyword>
<dbReference type="Gene3D" id="1.10.3260.10">
    <property type="entry name" value="DNA ligase, ATP-dependent, N-terminal domain"/>
    <property type="match status" value="1"/>
</dbReference>
<dbReference type="GO" id="GO:0003910">
    <property type="term" value="F:DNA ligase (ATP) activity"/>
    <property type="evidence" value="ECO:0007669"/>
    <property type="project" value="UniProtKB-EC"/>
</dbReference>
<feature type="region of interest" description="Disordered" evidence="14">
    <location>
        <begin position="94"/>
        <end position="188"/>
    </location>
</feature>
<dbReference type="SUPFAM" id="SSF50249">
    <property type="entry name" value="Nucleic acid-binding proteins"/>
    <property type="match status" value="1"/>
</dbReference>
<evidence type="ECO:0000256" key="9">
    <source>
        <dbReference type="ARBA" id="ARBA00022842"/>
    </source>
</evidence>
<dbReference type="InterPro" id="IPR016059">
    <property type="entry name" value="DNA_ligase_ATP-dep_CS"/>
</dbReference>
<evidence type="ECO:0000256" key="10">
    <source>
        <dbReference type="ARBA" id="ARBA00023172"/>
    </source>
</evidence>
<name>A0A1M5HA97_9BRAD</name>
<keyword evidence="8" id="KW-0067">ATP-binding</keyword>
<evidence type="ECO:0000256" key="13">
    <source>
        <dbReference type="ARBA" id="ARBA00034003"/>
    </source>
</evidence>
<dbReference type="GO" id="GO:0051301">
    <property type="term" value="P:cell division"/>
    <property type="evidence" value="ECO:0007669"/>
    <property type="project" value="UniProtKB-KW"/>
</dbReference>
<dbReference type="NCBIfam" id="TIGR04120">
    <property type="entry name" value="DNA_lig_bact"/>
    <property type="match status" value="1"/>
</dbReference>
<dbReference type="GO" id="GO:0005524">
    <property type="term" value="F:ATP binding"/>
    <property type="evidence" value="ECO:0007669"/>
    <property type="project" value="UniProtKB-KW"/>
</dbReference>
<dbReference type="FunFam" id="3.30.470.30:FF:000024">
    <property type="entry name" value="ATP-dependent DNA ligase"/>
    <property type="match status" value="1"/>
</dbReference>
<dbReference type="GO" id="GO:0046872">
    <property type="term" value="F:metal ion binding"/>
    <property type="evidence" value="ECO:0007669"/>
    <property type="project" value="UniProtKB-KW"/>
</dbReference>
<keyword evidence="9" id="KW-0460">Magnesium</keyword>
<protein>
    <recommendedName>
        <fullName evidence="1">DNA ligase (ATP)</fullName>
        <ecNumber evidence="1">6.5.1.1</ecNumber>
    </recommendedName>
</protein>
<dbReference type="Pfam" id="PF04679">
    <property type="entry name" value="DNA_ligase_A_C"/>
    <property type="match status" value="1"/>
</dbReference>
<dbReference type="Proteomes" id="UP000189796">
    <property type="component" value="Chromosome I"/>
</dbReference>
<reference evidence="16 17" key="1">
    <citation type="submission" date="2016-11" db="EMBL/GenBank/DDBJ databases">
        <authorList>
            <person name="Jaros S."/>
            <person name="Januszkiewicz K."/>
            <person name="Wedrychowicz H."/>
        </authorList>
    </citation>
    <scope>NUCLEOTIDE SEQUENCE [LARGE SCALE GENOMIC DNA]</scope>
    <source>
        <strain evidence="16 17">GAS138</strain>
    </source>
</reference>
<evidence type="ECO:0000256" key="12">
    <source>
        <dbReference type="ARBA" id="ARBA00023306"/>
    </source>
</evidence>
<evidence type="ECO:0000256" key="5">
    <source>
        <dbReference type="ARBA" id="ARBA00022723"/>
    </source>
</evidence>
<dbReference type="Pfam" id="PF01068">
    <property type="entry name" value="DNA_ligase_A_M"/>
    <property type="match status" value="1"/>
</dbReference>
<evidence type="ECO:0000259" key="15">
    <source>
        <dbReference type="PROSITE" id="PS50160"/>
    </source>
</evidence>
<dbReference type="InterPro" id="IPR050191">
    <property type="entry name" value="ATP-dep_DNA_ligase"/>
</dbReference>
<evidence type="ECO:0000256" key="7">
    <source>
        <dbReference type="ARBA" id="ARBA00022763"/>
    </source>
</evidence>
<dbReference type="CDD" id="cd07972">
    <property type="entry name" value="OBF_DNA_ligase_Arch_LigB"/>
    <property type="match status" value="1"/>
</dbReference>
<dbReference type="Gene3D" id="2.40.50.140">
    <property type="entry name" value="Nucleic acid-binding proteins"/>
    <property type="match status" value="1"/>
</dbReference>
<dbReference type="CDD" id="cd07897">
    <property type="entry name" value="Adenylation_DNA_ligase_Bac1"/>
    <property type="match status" value="1"/>
</dbReference>
<dbReference type="GO" id="GO:0006281">
    <property type="term" value="P:DNA repair"/>
    <property type="evidence" value="ECO:0007669"/>
    <property type="project" value="UniProtKB-KW"/>
</dbReference>
<dbReference type="EC" id="6.5.1.1" evidence="1"/>
<dbReference type="OrthoDB" id="9767858at2"/>
<dbReference type="InterPro" id="IPR012310">
    <property type="entry name" value="DNA_ligase_ATP-dep_cent"/>
</dbReference>